<comment type="catalytic activity">
    <reaction evidence="8 10">
        <text>dITP + H2O = dIMP + diphosphate + H(+)</text>
        <dbReference type="Rhea" id="RHEA:28342"/>
        <dbReference type="ChEBI" id="CHEBI:15377"/>
        <dbReference type="ChEBI" id="CHEBI:15378"/>
        <dbReference type="ChEBI" id="CHEBI:33019"/>
        <dbReference type="ChEBI" id="CHEBI:61194"/>
        <dbReference type="ChEBI" id="CHEBI:61382"/>
        <dbReference type="EC" id="3.6.1.66"/>
    </reaction>
</comment>
<dbReference type="EMBL" id="CP022957">
    <property type="protein sequence ID" value="ASV31922.1"/>
    <property type="molecule type" value="Genomic_DNA"/>
</dbReference>
<dbReference type="InterPro" id="IPR029001">
    <property type="entry name" value="ITPase-like_fam"/>
</dbReference>
<evidence type="ECO:0000313" key="13">
    <source>
        <dbReference type="Proteomes" id="UP000215244"/>
    </source>
</evidence>
<dbReference type="GO" id="GO:0036220">
    <property type="term" value="F:ITP diphosphatase activity"/>
    <property type="evidence" value="ECO:0007669"/>
    <property type="project" value="UniProtKB-UniRule"/>
</dbReference>
<dbReference type="Proteomes" id="UP000215244">
    <property type="component" value="Chromosome"/>
</dbReference>
<feature type="binding site" evidence="10">
    <location>
        <begin position="7"/>
        <end position="12"/>
    </location>
    <ligand>
        <name>substrate</name>
    </ligand>
</feature>
<dbReference type="GO" id="GO:0036222">
    <property type="term" value="F:XTP diphosphatase activity"/>
    <property type="evidence" value="ECO:0007669"/>
    <property type="project" value="UniProtKB-UniRule"/>
</dbReference>
<dbReference type="GO" id="GO:0009146">
    <property type="term" value="P:purine nucleoside triphosphate catabolic process"/>
    <property type="evidence" value="ECO:0007669"/>
    <property type="project" value="UniProtKB-UniRule"/>
</dbReference>
<dbReference type="GO" id="GO:0017111">
    <property type="term" value="F:ribonucleoside triphosphate phosphatase activity"/>
    <property type="evidence" value="ECO:0007669"/>
    <property type="project" value="InterPro"/>
</dbReference>
<dbReference type="GO" id="GO:0046872">
    <property type="term" value="F:metal ion binding"/>
    <property type="evidence" value="ECO:0007669"/>
    <property type="project" value="UniProtKB-KW"/>
</dbReference>
<accession>A0A223V9D3</accession>
<evidence type="ECO:0000256" key="3">
    <source>
        <dbReference type="ARBA" id="ARBA00022723"/>
    </source>
</evidence>
<keyword evidence="7 10" id="KW-0546">Nucleotide metabolism</keyword>
<feature type="binding site" evidence="10">
    <location>
        <begin position="176"/>
        <end position="177"/>
    </location>
    <ligand>
        <name>substrate</name>
    </ligand>
</feature>
<dbReference type="Pfam" id="PF01725">
    <property type="entry name" value="Ham1p_like"/>
    <property type="match status" value="1"/>
</dbReference>
<dbReference type="GO" id="GO:0000166">
    <property type="term" value="F:nucleotide binding"/>
    <property type="evidence" value="ECO:0007669"/>
    <property type="project" value="UniProtKB-KW"/>
</dbReference>
<evidence type="ECO:0000313" key="12">
    <source>
        <dbReference type="EMBL" id="ASV31922.1"/>
    </source>
</evidence>
<name>A0A223V9D3_9FLAO</name>
<evidence type="ECO:0000256" key="6">
    <source>
        <dbReference type="ARBA" id="ARBA00022842"/>
    </source>
</evidence>
<evidence type="ECO:0000256" key="7">
    <source>
        <dbReference type="ARBA" id="ARBA00023080"/>
    </source>
</evidence>
<dbReference type="EC" id="3.6.1.66" evidence="10"/>
<dbReference type="GO" id="GO:0005829">
    <property type="term" value="C:cytosol"/>
    <property type="evidence" value="ECO:0007669"/>
    <property type="project" value="TreeGrafter"/>
</dbReference>
<feature type="binding site" evidence="10">
    <location>
        <begin position="148"/>
        <end position="151"/>
    </location>
    <ligand>
        <name>substrate</name>
    </ligand>
</feature>
<keyword evidence="6 10" id="KW-0460">Magnesium</keyword>
<feature type="binding site" evidence="10">
    <location>
        <position position="69"/>
    </location>
    <ligand>
        <name>substrate</name>
    </ligand>
</feature>
<dbReference type="CDD" id="cd00515">
    <property type="entry name" value="HAM1"/>
    <property type="match status" value="1"/>
</dbReference>
<dbReference type="GO" id="GO:0009117">
    <property type="term" value="P:nucleotide metabolic process"/>
    <property type="evidence" value="ECO:0007669"/>
    <property type="project" value="UniProtKB-KW"/>
</dbReference>
<evidence type="ECO:0000256" key="5">
    <source>
        <dbReference type="ARBA" id="ARBA00022801"/>
    </source>
</evidence>
<comment type="similarity">
    <text evidence="1 10 11">Belongs to the HAM1 NTPase family.</text>
</comment>
<evidence type="ECO:0000256" key="10">
    <source>
        <dbReference type="HAMAP-Rule" id="MF_01405"/>
    </source>
</evidence>
<comment type="caution">
    <text evidence="10">Lacks conserved residue(s) required for the propagation of feature annotation.</text>
</comment>
<keyword evidence="3 10" id="KW-0479">Metal-binding</keyword>
<evidence type="ECO:0000256" key="11">
    <source>
        <dbReference type="RuleBase" id="RU003781"/>
    </source>
</evidence>
<protein>
    <recommendedName>
        <fullName evidence="10">dITP/XTP pyrophosphatase</fullName>
        <ecNumber evidence="10">3.6.1.66</ecNumber>
    </recommendedName>
    <alternativeName>
        <fullName evidence="10">Non-canonical purine NTP pyrophosphatase</fullName>
    </alternativeName>
    <alternativeName>
        <fullName evidence="10">Non-standard purine NTP pyrophosphatase</fullName>
    </alternativeName>
    <alternativeName>
        <fullName evidence="10">Nucleoside-triphosphate diphosphatase</fullName>
    </alternativeName>
    <alternativeName>
        <fullName evidence="10">Nucleoside-triphosphate pyrophosphatase</fullName>
        <shortName evidence="10">NTPase</shortName>
    </alternativeName>
</protein>
<dbReference type="Gene3D" id="3.90.950.10">
    <property type="match status" value="1"/>
</dbReference>
<dbReference type="HAMAP" id="MF_01405">
    <property type="entry name" value="Non_canon_purine_NTPase"/>
    <property type="match status" value="1"/>
</dbReference>
<proteinExistence type="inferred from homology"/>
<dbReference type="PANTHER" id="PTHR11067:SF9">
    <property type="entry name" value="INOSINE TRIPHOSPHATE PYROPHOSPHATASE"/>
    <property type="match status" value="1"/>
</dbReference>
<comment type="catalytic activity">
    <reaction evidence="9 10">
        <text>XTP + H2O = XMP + diphosphate + H(+)</text>
        <dbReference type="Rhea" id="RHEA:28610"/>
        <dbReference type="ChEBI" id="CHEBI:15377"/>
        <dbReference type="ChEBI" id="CHEBI:15378"/>
        <dbReference type="ChEBI" id="CHEBI:33019"/>
        <dbReference type="ChEBI" id="CHEBI:57464"/>
        <dbReference type="ChEBI" id="CHEBI:61314"/>
        <dbReference type="EC" id="3.6.1.66"/>
    </reaction>
</comment>
<dbReference type="InterPro" id="IPR002637">
    <property type="entry name" value="RdgB/HAM1"/>
</dbReference>
<comment type="catalytic activity">
    <reaction evidence="10">
        <text>ITP + H2O = IMP + diphosphate + H(+)</text>
        <dbReference type="Rhea" id="RHEA:29399"/>
        <dbReference type="ChEBI" id="CHEBI:15377"/>
        <dbReference type="ChEBI" id="CHEBI:15378"/>
        <dbReference type="ChEBI" id="CHEBI:33019"/>
        <dbReference type="ChEBI" id="CHEBI:58053"/>
        <dbReference type="ChEBI" id="CHEBI:61402"/>
        <dbReference type="EC" id="3.6.1.66"/>
    </reaction>
</comment>
<dbReference type="PANTHER" id="PTHR11067">
    <property type="entry name" value="INOSINE TRIPHOSPHATE PYROPHOSPHATASE/HAM1 PROTEIN"/>
    <property type="match status" value="1"/>
</dbReference>
<evidence type="ECO:0000256" key="2">
    <source>
        <dbReference type="ARBA" id="ARBA00011738"/>
    </source>
</evidence>
<dbReference type="KEGG" id="marb:CJ263_17815"/>
<feature type="binding site" evidence="10">
    <location>
        <position position="68"/>
    </location>
    <ligand>
        <name>Mg(2+)</name>
        <dbReference type="ChEBI" id="CHEBI:18420"/>
    </ligand>
</feature>
<evidence type="ECO:0000256" key="1">
    <source>
        <dbReference type="ARBA" id="ARBA00008023"/>
    </source>
</evidence>
<reference evidence="12 13" key="1">
    <citation type="submission" date="2017-08" db="EMBL/GenBank/DDBJ databases">
        <title>The complete genome sequence of Maribacter sp. B1, isolated from deep-sea sediment.</title>
        <authorList>
            <person name="Wu Y.-H."/>
            <person name="Cheng H."/>
            <person name="Xu X.-W."/>
        </authorList>
    </citation>
    <scope>NUCLEOTIDE SEQUENCE [LARGE SCALE GENOMIC DNA]</scope>
    <source>
        <strain evidence="12 13">B1</strain>
    </source>
</reference>
<organism evidence="12 13">
    <name type="scientific">Maribacter cobaltidurans</name>
    <dbReference type="NCBI Taxonomy" id="1178778"/>
    <lineage>
        <taxon>Bacteria</taxon>
        <taxon>Pseudomonadati</taxon>
        <taxon>Bacteroidota</taxon>
        <taxon>Flavobacteriia</taxon>
        <taxon>Flavobacteriales</taxon>
        <taxon>Flavobacteriaceae</taxon>
        <taxon>Maribacter</taxon>
    </lineage>
</organism>
<dbReference type="NCBIfam" id="NF011398">
    <property type="entry name" value="PRK14823.1"/>
    <property type="match status" value="1"/>
</dbReference>
<dbReference type="FunFam" id="3.90.950.10:FF:000001">
    <property type="entry name" value="dITP/XTP pyrophosphatase"/>
    <property type="match status" value="1"/>
</dbReference>
<evidence type="ECO:0000256" key="4">
    <source>
        <dbReference type="ARBA" id="ARBA00022741"/>
    </source>
</evidence>
<feature type="binding site" evidence="10">
    <location>
        <position position="171"/>
    </location>
    <ligand>
        <name>substrate</name>
    </ligand>
</feature>
<dbReference type="InterPro" id="IPR020922">
    <property type="entry name" value="dITP/XTP_pyrophosphatase"/>
</dbReference>
<comment type="subunit">
    <text evidence="2 10">Homodimer.</text>
</comment>
<comment type="function">
    <text evidence="10">Pyrophosphatase that catalyzes the hydrolysis of nucleoside triphosphates to their monophosphate derivatives, with a high preference for the non-canonical purine nucleotides XTP (xanthosine triphosphate), dITP (deoxyinosine triphosphate) and ITP. Seems to function as a house-cleaning enzyme that removes non-canonical purine nucleotides from the nucleotide pool, thus preventing their incorporation into DNA/RNA and avoiding chromosomal lesions.</text>
</comment>
<evidence type="ECO:0000256" key="8">
    <source>
        <dbReference type="ARBA" id="ARBA00051875"/>
    </source>
</evidence>
<dbReference type="SUPFAM" id="SSF52972">
    <property type="entry name" value="ITPase-like"/>
    <property type="match status" value="1"/>
</dbReference>
<keyword evidence="13" id="KW-1185">Reference proteome</keyword>
<gene>
    <name evidence="12" type="ORF">CJ263_17815</name>
</gene>
<dbReference type="GO" id="GO:0035870">
    <property type="term" value="F:dITP diphosphatase activity"/>
    <property type="evidence" value="ECO:0007669"/>
    <property type="project" value="UniProtKB-UniRule"/>
</dbReference>
<comment type="cofactor">
    <cofactor evidence="10">
        <name>Mg(2+)</name>
        <dbReference type="ChEBI" id="CHEBI:18420"/>
    </cofactor>
    <text evidence="10">Binds 1 Mg(2+) ion per subunit.</text>
</comment>
<sequence>MKLVFATHNQNKLREVQQLLPKKIELVSLNDLGCTEDIPETAETLEGNAKLKSDFVYDKYRLPCFADDTGLIVQALNGEPGVYSARYAGAQNDADANMDKLLRNLKDKEDRSACFTTVIALNLDGETQFFEGSVQGEIIGSKKGSQGFGYDPIFKPDGYTETFAELPLEIKNEIGHRGKAFSKLITYLKIYHVTI</sequence>
<dbReference type="RefSeq" id="WP_094998508.1">
    <property type="nucleotide sequence ID" value="NZ_BMJL01000005.1"/>
</dbReference>
<dbReference type="AlphaFoldDB" id="A0A223V9D3"/>
<dbReference type="NCBIfam" id="TIGR00042">
    <property type="entry name" value="RdgB/HAM1 family non-canonical purine NTP pyrophosphatase"/>
    <property type="match status" value="1"/>
</dbReference>
<evidence type="ECO:0000256" key="9">
    <source>
        <dbReference type="ARBA" id="ARBA00052017"/>
    </source>
</evidence>
<dbReference type="OrthoDB" id="9807456at2"/>
<feature type="active site" description="Proton acceptor" evidence="10">
    <location>
        <position position="68"/>
    </location>
</feature>
<keyword evidence="5 10" id="KW-0378">Hydrolase</keyword>
<keyword evidence="4 10" id="KW-0547">Nucleotide-binding</keyword>